<evidence type="ECO:0000313" key="2">
    <source>
        <dbReference type="EMBL" id="OGK02248.1"/>
    </source>
</evidence>
<gene>
    <name evidence="2" type="ORF">A2519_16340</name>
</gene>
<accession>A0A1F7F6Q3</accession>
<dbReference type="PANTHER" id="PTHR33525:SF3">
    <property type="entry name" value="RIBONUCLEASE Y"/>
    <property type="match status" value="1"/>
</dbReference>
<sequence length="292" mass="32694">MITASTIGSQEKLKLAVDRITGLPTLPQVITEITRLMQNPRTSAEEVGKALIMDQALASKVLKLVNSAFYGFPGRINTITHAIVILGFNTVKNIILTASIFETLGGKGGGQKEFDIEKFWLHSIGTGVLAREISKKLNFKFFEECFLGGLLHDLGKIILYKFMPEEMDKVLQVQKEENCLFFLAEKKALDVTHDQIGGWLTSKWNLPEDLRNAVLYHHMPMLSGKYAMMVSIVHIADILCRALCIGSGGDSTIPVVDEKAWEKLKFSRQLIDKIYSDIDLELEKAAVFFQIM</sequence>
<reference evidence="2 3" key="1">
    <citation type="journal article" date="2016" name="Nat. Commun.">
        <title>Thousands of microbial genomes shed light on interconnected biogeochemical processes in an aquifer system.</title>
        <authorList>
            <person name="Anantharaman K."/>
            <person name="Brown C.T."/>
            <person name="Hug L.A."/>
            <person name="Sharon I."/>
            <person name="Castelle C.J."/>
            <person name="Probst A.J."/>
            <person name="Thomas B.C."/>
            <person name="Singh A."/>
            <person name="Wilkins M.J."/>
            <person name="Karaoz U."/>
            <person name="Brodie E.L."/>
            <person name="Williams K.H."/>
            <person name="Hubbard S.S."/>
            <person name="Banfield J.F."/>
        </authorList>
    </citation>
    <scope>NUCLEOTIDE SEQUENCE [LARGE SCALE GENOMIC DNA]</scope>
</reference>
<dbReference type="SUPFAM" id="SSF109604">
    <property type="entry name" value="HD-domain/PDEase-like"/>
    <property type="match status" value="1"/>
</dbReference>
<dbReference type="InterPro" id="IPR052340">
    <property type="entry name" value="RNase_Y/CdgJ"/>
</dbReference>
<dbReference type="Gene3D" id="1.10.3210.10">
    <property type="entry name" value="Hypothetical protein af1432"/>
    <property type="match status" value="1"/>
</dbReference>
<dbReference type="Proteomes" id="UP000179243">
    <property type="component" value="Unassembled WGS sequence"/>
</dbReference>
<dbReference type="InterPro" id="IPR003607">
    <property type="entry name" value="HD/PDEase_dom"/>
</dbReference>
<comment type="caution">
    <text evidence="2">The sequence shown here is derived from an EMBL/GenBank/DDBJ whole genome shotgun (WGS) entry which is preliminary data.</text>
</comment>
<dbReference type="InterPro" id="IPR013976">
    <property type="entry name" value="HDOD"/>
</dbReference>
<dbReference type="PANTHER" id="PTHR33525">
    <property type="match status" value="1"/>
</dbReference>
<name>A0A1F7F6Q3_UNCRA</name>
<proteinExistence type="predicted"/>
<dbReference type="EMBL" id="MFYX01000110">
    <property type="protein sequence ID" value="OGK02248.1"/>
    <property type="molecule type" value="Genomic_DNA"/>
</dbReference>
<evidence type="ECO:0000313" key="3">
    <source>
        <dbReference type="Proteomes" id="UP000179243"/>
    </source>
</evidence>
<dbReference type="AlphaFoldDB" id="A0A1F7F6Q3"/>
<dbReference type="SMART" id="SM00471">
    <property type="entry name" value="HDc"/>
    <property type="match status" value="1"/>
</dbReference>
<protein>
    <recommendedName>
        <fullName evidence="1">HDOD domain-containing protein</fullName>
    </recommendedName>
</protein>
<evidence type="ECO:0000259" key="1">
    <source>
        <dbReference type="PROSITE" id="PS51833"/>
    </source>
</evidence>
<organism evidence="2 3">
    <name type="scientific">Candidatus Raymondbacteria bacterium RIFOXYD12_FULL_49_13</name>
    <dbReference type="NCBI Taxonomy" id="1817890"/>
    <lineage>
        <taxon>Bacteria</taxon>
        <taxon>Raymondiibacteriota</taxon>
    </lineage>
</organism>
<dbReference type="PROSITE" id="PS51833">
    <property type="entry name" value="HDOD"/>
    <property type="match status" value="1"/>
</dbReference>
<feature type="domain" description="HDOD" evidence="1">
    <location>
        <begin position="23"/>
        <end position="220"/>
    </location>
</feature>
<dbReference type="CDD" id="cd00077">
    <property type="entry name" value="HDc"/>
    <property type="match status" value="1"/>
</dbReference>
<dbReference type="Pfam" id="PF08668">
    <property type="entry name" value="HDOD"/>
    <property type="match status" value="1"/>
</dbReference>